<dbReference type="InParanoid" id="A0A7J7C6T0"/>
<dbReference type="AlphaFoldDB" id="A0A7J7C6T0"/>
<evidence type="ECO:0008006" key="4">
    <source>
        <dbReference type="Google" id="ProtNLM"/>
    </source>
</evidence>
<dbReference type="FunCoup" id="A0A7J7C6T0">
    <property type="interactions" value="1906"/>
</dbReference>
<evidence type="ECO:0000313" key="2">
    <source>
        <dbReference type="EMBL" id="KAF5729828.1"/>
    </source>
</evidence>
<dbReference type="EMBL" id="JAAARO010000020">
    <property type="protein sequence ID" value="KAF5729828.1"/>
    <property type="molecule type" value="Genomic_DNA"/>
</dbReference>
<dbReference type="Proteomes" id="UP000593562">
    <property type="component" value="Unassembled WGS sequence"/>
</dbReference>
<proteinExistence type="predicted"/>
<dbReference type="PANTHER" id="PTHR36050:SF1">
    <property type="entry name" value="O-FUCOSYLTRANSFERASE 30"/>
    <property type="match status" value="1"/>
</dbReference>
<dbReference type="OrthoDB" id="1882547at2759"/>
<evidence type="ECO:0000256" key="1">
    <source>
        <dbReference type="SAM" id="Phobius"/>
    </source>
</evidence>
<keyword evidence="1" id="KW-0812">Transmembrane</keyword>
<comment type="caution">
    <text evidence="2">The sequence shown here is derived from an EMBL/GenBank/DDBJ whole genome shotgun (WGS) entry which is preliminary data.</text>
</comment>
<gene>
    <name evidence="2" type="ORF">HS088_TW20G00193</name>
</gene>
<protein>
    <recommendedName>
        <fullName evidence="4">O-fucosyltransferase family protein</fullName>
    </recommendedName>
</protein>
<dbReference type="Gene3D" id="3.40.50.11340">
    <property type="match status" value="1"/>
</dbReference>
<evidence type="ECO:0000313" key="3">
    <source>
        <dbReference type="Proteomes" id="UP000593562"/>
    </source>
</evidence>
<organism evidence="2 3">
    <name type="scientific">Tripterygium wilfordii</name>
    <name type="common">Thunder God vine</name>
    <dbReference type="NCBI Taxonomy" id="458696"/>
    <lineage>
        <taxon>Eukaryota</taxon>
        <taxon>Viridiplantae</taxon>
        <taxon>Streptophyta</taxon>
        <taxon>Embryophyta</taxon>
        <taxon>Tracheophyta</taxon>
        <taxon>Spermatophyta</taxon>
        <taxon>Magnoliopsida</taxon>
        <taxon>eudicotyledons</taxon>
        <taxon>Gunneridae</taxon>
        <taxon>Pentapetalae</taxon>
        <taxon>rosids</taxon>
        <taxon>fabids</taxon>
        <taxon>Celastrales</taxon>
        <taxon>Celastraceae</taxon>
        <taxon>Tripterygium</taxon>
    </lineage>
</organism>
<accession>A0A7J7C6T0</accession>
<name>A0A7J7C6T0_TRIWF</name>
<dbReference type="PANTHER" id="PTHR36050">
    <property type="entry name" value="O-FUCOSYLTRANSFERASE 30"/>
    <property type="match status" value="1"/>
</dbReference>
<keyword evidence="1" id="KW-0472">Membrane</keyword>
<sequence>MKNLFNLNRTKRKPYHRRSSVILVSISSFLLFFIVSYSQIPKSLFSIRLTDNRQPQCPAHISTAGEKFMWYAPHSGFNNQLSEFKNALLIAGILNRTLIVPPILDHHAVALGSCPKFRVLGPKEIRLSAWDHMIELLWTGRYISIADIIDISSLLSASTIRTLDFRVFASMWCGVDVDFVCLNEFDSQSSLIESLKQCGNILSGFYGNIDNCLYALDEDCRTTVWTYQNDEGDAVLDSFQPDEKLKLKKHIKYVRKRRDVFRTLGPGSVAESAAVLAFGSLFTAPYKGSELFIDIHEARRDALVQSLIENLKFLPFVPEVVNAGKKFALETIKVPFLCAQLRLLDGQFKNHWKTTFLNLNQKLEPLRQRGSLPIRIFVMTDLPEGNWTGGYLGDLARDSDNFKLYSLKENDEFVIQIARKIAAGGHGLRSQSSRRTLDTVDKKKKVCASRRLPDVLLYIEEAICSCASLGFVGTAGSTVAENIELMRKFDVCSTHSVTVS</sequence>
<keyword evidence="3" id="KW-1185">Reference proteome</keyword>
<reference evidence="2 3" key="1">
    <citation type="journal article" date="2020" name="Nat. Commun.">
        <title>Genome of Tripterygium wilfordii and identification of cytochrome P450 involved in triptolide biosynthesis.</title>
        <authorList>
            <person name="Tu L."/>
            <person name="Su P."/>
            <person name="Zhang Z."/>
            <person name="Gao L."/>
            <person name="Wang J."/>
            <person name="Hu T."/>
            <person name="Zhou J."/>
            <person name="Zhang Y."/>
            <person name="Zhao Y."/>
            <person name="Liu Y."/>
            <person name="Song Y."/>
            <person name="Tong Y."/>
            <person name="Lu Y."/>
            <person name="Yang J."/>
            <person name="Xu C."/>
            <person name="Jia M."/>
            <person name="Peters R.J."/>
            <person name="Huang L."/>
            <person name="Gao W."/>
        </authorList>
    </citation>
    <scope>NUCLEOTIDE SEQUENCE [LARGE SCALE GENOMIC DNA]</scope>
    <source>
        <strain evidence="3">cv. XIE 37</strain>
        <tissue evidence="2">Leaf</tissue>
    </source>
</reference>
<feature type="transmembrane region" description="Helical" evidence="1">
    <location>
        <begin position="21"/>
        <end position="40"/>
    </location>
</feature>
<keyword evidence="1" id="KW-1133">Transmembrane helix</keyword>